<organism evidence="1 2">
    <name type="scientific">Sorghum bicolor</name>
    <name type="common">Sorghum</name>
    <name type="synonym">Sorghum vulgare</name>
    <dbReference type="NCBI Taxonomy" id="4558"/>
    <lineage>
        <taxon>Eukaryota</taxon>
        <taxon>Viridiplantae</taxon>
        <taxon>Streptophyta</taxon>
        <taxon>Embryophyta</taxon>
        <taxon>Tracheophyta</taxon>
        <taxon>Spermatophyta</taxon>
        <taxon>Magnoliopsida</taxon>
        <taxon>Liliopsida</taxon>
        <taxon>Poales</taxon>
        <taxon>Poaceae</taxon>
        <taxon>PACMAD clade</taxon>
        <taxon>Panicoideae</taxon>
        <taxon>Andropogonodae</taxon>
        <taxon>Andropogoneae</taxon>
        <taxon>Sorghinae</taxon>
        <taxon>Sorghum</taxon>
    </lineage>
</organism>
<protein>
    <submittedName>
        <fullName evidence="1">Uncharacterized protein</fullName>
    </submittedName>
</protein>
<evidence type="ECO:0000313" key="2">
    <source>
        <dbReference type="Proteomes" id="UP000000768"/>
    </source>
</evidence>
<reference evidence="2" key="2">
    <citation type="journal article" date="2018" name="Plant J.">
        <title>The Sorghum bicolor reference genome: improved assembly, gene annotations, a transcriptome atlas, and signatures of genome organization.</title>
        <authorList>
            <person name="McCormick R.F."/>
            <person name="Truong S.K."/>
            <person name="Sreedasyam A."/>
            <person name="Jenkins J."/>
            <person name="Shu S."/>
            <person name="Sims D."/>
            <person name="Kennedy M."/>
            <person name="Amirebrahimi M."/>
            <person name="Weers B.D."/>
            <person name="McKinley B."/>
            <person name="Mattison A."/>
            <person name="Morishige D.T."/>
            <person name="Grimwood J."/>
            <person name="Schmutz J."/>
            <person name="Mullet J.E."/>
        </authorList>
    </citation>
    <scope>NUCLEOTIDE SEQUENCE [LARGE SCALE GENOMIC DNA]</scope>
    <source>
        <strain evidence="2">cv. BTx623</strain>
    </source>
</reference>
<keyword evidence="2" id="KW-1185">Reference proteome</keyword>
<dbReference type="Gramene" id="KXG31299">
    <property type="protein sequence ID" value="KXG31299"/>
    <property type="gene ID" value="SORBI_3004G335100"/>
</dbReference>
<sequence length="94" mass="10295">MPDLEVEMARRRWPSFAMLRHGPCSCSLRGHGRGLLCTPASHSAMALVAAALPSASKEAAGSSRTLSTSTIEREAHHLFDRILQRGNLTKLNIW</sequence>
<dbReference type="InParanoid" id="A0A194YSS9"/>
<dbReference type="Proteomes" id="UP000000768">
    <property type="component" value="Chromosome 4"/>
</dbReference>
<dbReference type="EMBL" id="CM000763">
    <property type="protein sequence ID" value="KXG31299.1"/>
    <property type="molecule type" value="Genomic_DNA"/>
</dbReference>
<gene>
    <name evidence="1" type="ORF">SORBI_3004G335100</name>
</gene>
<dbReference type="AlphaFoldDB" id="A0A194YSS9"/>
<reference evidence="1 2" key="1">
    <citation type="journal article" date="2009" name="Nature">
        <title>The Sorghum bicolor genome and the diversification of grasses.</title>
        <authorList>
            <person name="Paterson A.H."/>
            <person name="Bowers J.E."/>
            <person name="Bruggmann R."/>
            <person name="Dubchak I."/>
            <person name="Grimwood J."/>
            <person name="Gundlach H."/>
            <person name="Haberer G."/>
            <person name="Hellsten U."/>
            <person name="Mitros T."/>
            <person name="Poliakov A."/>
            <person name="Schmutz J."/>
            <person name="Spannagl M."/>
            <person name="Tang H."/>
            <person name="Wang X."/>
            <person name="Wicker T."/>
            <person name="Bharti A.K."/>
            <person name="Chapman J."/>
            <person name="Feltus F.A."/>
            <person name="Gowik U."/>
            <person name="Grigoriev I.V."/>
            <person name="Lyons E."/>
            <person name="Maher C.A."/>
            <person name="Martis M."/>
            <person name="Narechania A."/>
            <person name="Otillar R.P."/>
            <person name="Penning B.W."/>
            <person name="Salamov A.A."/>
            <person name="Wang Y."/>
            <person name="Zhang L."/>
            <person name="Carpita N.C."/>
            <person name="Freeling M."/>
            <person name="Gingle A.R."/>
            <person name="Hash C.T."/>
            <person name="Keller B."/>
            <person name="Klein P."/>
            <person name="Kresovich S."/>
            <person name="McCann M.C."/>
            <person name="Ming R."/>
            <person name="Peterson D.G."/>
            <person name="Mehboob-ur-Rahman"/>
            <person name="Ware D."/>
            <person name="Westhoff P."/>
            <person name="Mayer K.F."/>
            <person name="Messing J."/>
            <person name="Rokhsar D.S."/>
        </authorList>
    </citation>
    <scope>NUCLEOTIDE SEQUENCE [LARGE SCALE GENOMIC DNA]</scope>
    <source>
        <strain evidence="2">cv. BTx623</strain>
    </source>
</reference>
<name>A0A194YSS9_SORBI</name>
<evidence type="ECO:0000313" key="1">
    <source>
        <dbReference type="EMBL" id="KXG31299.1"/>
    </source>
</evidence>
<accession>A0A194YSS9</accession>
<proteinExistence type="predicted"/>